<evidence type="ECO:0000313" key="1">
    <source>
        <dbReference type="EMBL" id="KAG6945950.1"/>
    </source>
</evidence>
<name>A0A8J5IS60_9STRA</name>
<comment type="caution">
    <text evidence="1">The sequence shown here is derived from an EMBL/GenBank/DDBJ whole genome shotgun (WGS) entry which is preliminary data.</text>
</comment>
<gene>
    <name evidence="1" type="ORF">JG688_00016285</name>
</gene>
<dbReference type="Proteomes" id="UP000709295">
    <property type="component" value="Unassembled WGS sequence"/>
</dbReference>
<keyword evidence="2" id="KW-1185">Reference proteome</keyword>
<proteinExistence type="predicted"/>
<sequence>MRWGSLPESLSGSINAARILRGARTQAEPQVGNVKAGLHWSSFIIRFISIVNYL</sequence>
<evidence type="ECO:0000313" key="2">
    <source>
        <dbReference type="Proteomes" id="UP000709295"/>
    </source>
</evidence>
<dbReference type="AlphaFoldDB" id="A0A8J5IS60"/>
<reference evidence="1" key="1">
    <citation type="submission" date="2021-01" db="EMBL/GenBank/DDBJ databases">
        <title>Phytophthora aleatoria, a newly-described species from Pinus radiata is distinct from Phytophthora cactorum isolates based on comparative genomics.</title>
        <authorList>
            <person name="Mcdougal R."/>
            <person name="Panda P."/>
            <person name="Williams N."/>
            <person name="Studholme D.J."/>
        </authorList>
    </citation>
    <scope>NUCLEOTIDE SEQUENCE</scope>
    <source>
        <strain evidence="1">NZFS 4037</strain>
    </source>
</reference>
<accession>A0A8J5IS60</accession>
<organism evidence="1 2">
    <name type="scientific">Phytophthora aleatoria</name>
    <dbReference type="NCBI Taxonomy" id="2496075"/>
    <lineage>
        <taxon>Eukaryota</taxon>
        <taxon>Sar</taxon>
        <taxon>Stramenopiles</taxon>
        <taxon>Oomycota</taxon>
        <taxon>Peronosporomycetes</taxon>
        <taxon>Peronosporales</taxon>
        <taxon>Peronosporaceae</taxon>
        <taxon>Phytophthora</taxon>
    </lineage>
</organism>
<protein>
    <submittedName>
        <fullName evidence="1">Uncharacterized protein</fullName>
    </submittedName>
</protein>
<dbReference type="EMBL" id="JAENGY010001984">
    <property type="protein sequence ID" value="KAG6945950.1"/>
    <property type="molecule type" value="Genomic_DNA"/>
</dbReference>